<dbReference type="InterPro" id="IPR035926">
    <property type="entry name" value="NusB-like_sf"/>
</dbReference>
<dbReference type="InterPro" id="IPR011605">
    <property type="entry name" value="NusB_fam"/>
</dbReference>
<dbReference type="AlphaFoldDB" id="A0A383S2N0"/>
<feature type="domain" description="NusB/RsmB/TIM44" evidence="8">
    <location>
        <begin position="40"/>
        <end position="161"/>
    </location>
</feature>
<evidence type="ECO:0000256" key="6">
    <source>
        <dbReference type="HAMAP-Rule" id="MF_00073"/>
    </source>
</evidence>
<keyword evidence="2 6" id="KW-0889">Transcription antitermination</keyword>
<dbReference type="EMBL" id="UNQJ01000001">
    <property type="protein sequence ID" value="SYZ32230.1"/>
    <property type="molecule type" value="Genomic_DNA"/>
</dbReference>
<evidence type="ECO:0000313" key="10">
    <source>
        <dbReference type="EMBL" id="SYZ32230.1"/>
    </source>
</evidence>
<keyword evidence="3 6" id="KW-0694">RNA-binding</keyword>
<reference evidence="10" key="2">
    <citation type="submission" date="2018-08" db="EMBL/GenBank/DDBJ databases">
        <authorList>
            <person name="Ferrada E.E."/>
            <person name="Latorre B.A."/>
        </authorList>
    </citation>
    <scope>NUCLEOTIDE SEQUENCE [LARGE SCALE GENOMIC DNA]</scope>
    <source>
        <strain evidence="10">Propionibacterium_australiense1</strain>
    </source>
</reference>
<dbReference type="GO" id="GO:0031564">
    <property type="term" value="P:transcription antitermination"/>
    <property type="evidence" value="ECO:0007669"/>
    <property type="project" value="UniProtKB-KW"/>
</dbReference>
<evidence type="ECO:0000256" key="7">
    <source>
        <dbReference type="SAM" id="MobiDB-lite"/>
    </source>
</evidence>
<comment type="similarity">
    <text evidence="1 6">Belongs to the NusB family.</text>
</comment>
<dbReference type="EMBL" id="RCIW01000002">
    <property type="protein sequence ID" value="RLP12745.1"/>
    <property type="molecule type" value="Genomic_DNA"/>
</dbReference>
<feature type="region of interest" description="Disordered" evidence="7">
    <location>
        <begin position="1"/>
        <end position="20"/>
    </location>
</feature>
<reference evidence="11" key="1">
    <citation type="submission" date="2018-08" db="EMBL/GenBank/DDBJ databases">
        <authorList>
            <person name="Hornung B."/>
        </authorList>
    </citation>
    <scope>NUCLEOTIDE SEQUENCE [LARGE SCALE GENOMIC DNA]</scope>
</reference>
<dbReference type="GO" id="GO:0005829">
    <property type="term" value="C:cytosol"/>
    <property type="evidence" value="ECO:0007669"/>
    <property type="project" value="TreeGrafter"/>
</dbReference>
<sequence>MSGDHEEVIALSPGEHPPVPGAVKVASTSFEGARHSTRTKARKQALDILFQAELRDESIDTVLQRRARQGEPDVREFTAAILHGYWEHAGQIDQRIAECMSGDWTLERMPRVDRNLARIAMWELDFTDIAPKIAISEALGLANELSSDESVAFLNGVLNRALEKRPTGQR</sequence>
<accession>A0A383S2N0</accession>
<dbReference type="GO" id="GO:0006353">
    <property type="term" value="P:DNA-templated transcription termination"/>
    <property type="evidence" value="ECO:0007669"/>
    <property type="project" value="UniProtKB-UniRule"/>
</dbReference>
<evidence type="ECO:0000259" key="8">
    <source>
        <dbReference type="Pfam" id="PF01029"/>
    </source>
</evidence>
<evidence type="ECO:0000313" key="11">
    <source>
        <dbReference type="Proteomes" id="UP000263928"/>
    </source>
</evidence>
<dbReference type="PANTHER" id="PTHR11078">
    <property type="entry name" value="N UTILIZATION SUBSTANCE PROTEIN B-RELATED"/>
    <property type="match status" value="1"/>
</dbReference>
<evidence type="ECO:0000256" key="1">
    <source>
        <dbReference type="ARBA" id="ARBA00005952"/>
    </source>
</evidence>
<dbReference type="NCBIfam" id="TIGR01951">
    <property type="entry name" value="nusB"/>
    <property type="match status" value="1"/>
</dbReference>
<dbReference type="HAMAP" id="MF_00073">
    <property type="entry name" value="NusB"/>
    <property type="match status" value="1"/>
</dbReference>
<dbReference type="OrthoDB" id="3528057at2"/>
<evidence type="ECO:0000256" key="4">
    <source>
        <dbReference type="ARBA" id="ARBA00023015"/>
    </source>
</evidence>
<dbReference type="PANTHER" id="PTHR11078:SF3">
    <property type="entry name" value="ANTITERMINATION NUSB DOMAIN-CONTAINING PROTEIN"/>
    <property type="match status" value="1"/>
</dbReference>
<dbReference type="Proteomes" id="UP000279336">
    <property type="component" value="Unassembled WGS sequence"/>
</dbReference>
<dbReference type="RefSeq" id="WP_119160609.1">
    <property type="nucleotide sequence ID" value="NZ_LR134442.1"/>
</dbReference>
<gene>
    <name evidence="6 9" type="primary">nusB</name>
    <name evidence="9" type="ORF">D7U36_01790</name>
    <name evidence="10" type="ORF">PROPAUS_0105</name>
</gene>
<keyword evidence="5 6" id="KW-0804">Transcription</keyword>
<reference evidence="9 12" key="3">
    <citation type="submission" date="2018-10" db="EMBL/GenBank/DDBJ databases">
        <title>Propionibacterium australiense Genome Sequencing and Assembly.</title>
        <authorList>
            <person name="Bernier A.-M."/>
            <person name="Bernard K."/>
        </authorList>
    </citation>
    <scope>NUCLEOTIDE SEQUENCE [LARGE SCALE GENOMIC DNA]</scope>
    <source>
        <strain evidence="9 12">NML98A078</strain>
    </source>
</reference>
<comment type="function">
    <text evidence="6">Involved in transcription antitermination. Required for transcription of ribosomal RNA (rRNA) genes. Binds specifically to the boxA antiterminator sequence of the ribosomal RNA (rrn) operons.</text>
</comment>
<dbReference type="SUPFAM" id="SSF48013">
    <property type="entry name" value="NusB-like"/>
    <property type="match status" value="1"/>
</dbReference>
<dbReference type="Gene3D" id="1.10.940.10">
    <property type="entry name" value="NusB-like"/>
    <property type="match status" value="1"/>
</dbReference>
<organism evidence="10 11">
    <name type="scientific">Propionibacterium australiense</name>
    <dbReference type="NCBI Taxonomy" id="119981"/>
    <lineage>
        <taxon>Bacteria</taxon>
        <taxon>Bacillati</taxon>
        <taxon>Actinomycetota</taxon>
        <taxon>Actinomycetes</taxon>
        <taxon>Propionibacteriales</taxon>
        <taxon>Propionibacteriaceae</taxon>
        <taxon>Propionibacterium</taxon>
    </lineage>
</organism>
<dbReference type="InterPro" id="IPR006027">
    <property type="entry name" value="NusB_RsmB_TIM44"/>
</dbReference>
<dbReference type="GO" id="GO:0003723">
    <property type="term" value="F:RNA binding"/>
    <property type="evidence" value="ECO:0007669"/>
    <property type="project" value="UniProtKB-UniRule"/>
</dbReference>
<name>A0A383S2N0_9ACTN</name>
<evidence type="ECO:0000313" key="9">
    <source>
        <dbReference type="EMBL" id="RLP12745.1"/>
    </source>
</evidence>
<evidence type="ECO:0000256" key="5">
    <source>
        <dbReference type="ARBA" id="ARBA00023163"/>
    </source>
</evidence>
<dbReference type="Proteomes" id="UP000263928">
    <property type="component" value="Unassembled WGS sequence"/>
</dbReference>
<protein>
    <recommendedName>
        <fullName evidence="6">Transcription antitermination protein NusB</fullName>
    </recommendedName>
    <alternativeName>
        <fullName evidence="6">Antitermination factor NusB</fullName>
    </alternativeName>
</protein>
<dbReference type="Pfam" id="PF01029">
    <property type="entry name" value="NusB"/>
    <property type="match status" value="1"/>
</dbReference>
<evidence type="ECO:0000313" key="12">
    <source>
        <dbReference type="Proteomes" id="UP000279336"/>
    </source>
</evidence>
<evidence type="ECO:0000256" key="2">
    <source>
        <dbReference type="ARBA" id="ARBA00022814"/>
    </source>
</evidence>
<keyword evidence="11" id="KW-1185">Reference proteome</keyword>
<proteinExistence type="inferred from homology"/>
<evidence type="ECO:0000256" key="3">
    <source>
        <dbReference type="ARBA" id="ARBA00022884"/>
    </source>
</evidence>
<keyword evidence="4 6" id="KW-0805">Transcription regulation</keyword>